<reference evidence="1 2" key="1">
    <citation type="journal article" date="2019" name="Commun. Biol.">
        <title>The bagworm genome reveals a unique fibroin gene that provides high tensile strength.</title>
        <authorList>
            <person name="Kono N."/>
            <person name="Nakamura H."/>
            <person name="Ohtoshi R."/>
            <person name="Tomita M."/>
            <person name="Numata K."/>
            <person name="Arakawa K."/>
        </authorList>
    </citation>
    <scope>NUCLEOTIDE SEQUENCE [LARGE SCALE GENOMIC DNA]</scope>
</reference>
<proteinExistence type="predicted"/>
<name>A0A4C1STA7_EUMVA</name>
<dbReference type="Proteomes" id="UP000299102">
    <property type="component" value="Unassembled WGS sequence"/>
</dbReference>
<accession>A0A4C1STA7</accession>
<evidence type="ECO:0000313" key="1">
    <source>
        <dbReference type="EMBL" id="GBP04557.1"/>
    </source>
</evidence>
<dbReference type="Gene3D" id="2.60.40.10">
    <property type="entry name" value="Immunoglobulins"/>
    <property type="match status" value="1"/>
</dbReference>
<evidence type="ECO:0000313" key="2">
    <source>
        <dbReference type="Proteomes" id="UP000299102"/>
    </source>
</evidence>
<dbReference type="InterPro" id="IPR013783">
    <property type="entry name" value="Ig-like_fold"/>
</dbReference>
<evidence type="ECO:0008006" key="3">
    <source>
        <dbReference type="Google" id="ProtNLM"/>
    </source>
</evidence>
<protein>
    <recommendedName>
        <fullName evidence="3">THAP-type domain-containing protein</fullName>
    </recommendedName>
</protein>
<dbReference type="STRING" id="151549.A0A4C1STA7"/>
<dbReference type="EMBL" id="BGZK01000014">
    <property type="protein sequence ID" value="GBP04557.1"/>
    <property type="molecule type" value="Genomic_DNA"/>
</dbReference>
<dbReference type="OrthoDB" id="10055806at2759"/>
<gene>
    <name evidence="1" type="ORF">EVAR_3916_1</name>
</gene>
<comment type="caution">
    <text evidence="1">The sequence shown here is derived from an EMBL/GenBank/DDBJ whole genome shotgun (WGS) entry which is preliminary data.</text>
</comment>
<organism evidence="1 2">
    <name type="scientific">Eumeta variegata</name>
    <name type="common">Bagworm moth</name>
    <name type="synonym">Eumeta japonica</name>
    <dbReference type="NCBI Taxonomy" id="151549"/>
    <lineage>
        <taxon>Eukaryota</taxon>
        <taxon>Metazoa</taxon>
        <taxon>Ecdysozoa</taxon>
        <taxon>Arthropoda</taxon>
        <taxon>Hexapoda</taxon>
        <taxon>Insecta</taxon>
        <taxon>Pterygota</taxon>
        <taxon>Neoptera</taxon>
        <taxon>Endopterygota</taxon>
        <taxon>Lepidoptera</taxon>
        <taxon>Glossata</taxon>
        <taxon>Ditrysia</taxon>
        <taxon>Tineoidea</taxon>
        <taxon>Psychidae</taxon>
        <taxon>Oiketicinae</taxon>
        <taxon>Eumeta</taxon>
    </lineage>
</organism>
<sequence>MTLATEECKKRNRSGVRALFATLGKRFVDNRVLYSQKIIAADFVPVSTVNVEAVAGRGALLPCDIQPDGADDRVYMVLWFRHSGGKPLYSTFDNKTWQPNKNTRICSAHFVGGKQSNVENSPAYVPTIFPPRIKKRKHNWP</sequence>
<dbReference type="AlphaFoldDB" id="A0A4C1STA7"/>
<keyword evidence="2" id="KW-1185">Reference proteome</keyword>